<gene>
    <name evidence="2" type="ORF">GQ651_11140</name>
</gene>
<protein>
    <recommendedName>
        <fullName evidence="1">Hedgehog/Intein (Hint) domain-containing protein</fullName>
    </recommendedName>
</protein>
<reference evidence="2 3" key="1">
    <citation type="submission" date="2019-12" db="EMBL/GenBank/DDBJ databases">
        <authorList>
            <person name="Lee S.D."/>
        </authorList>
    </citation>
    <scope>NUCLEOTIDE SEQUENCE [LARGE SCALE GENOMIC DNA]</scope>
    <source>
        <strain evidence="2 3">GH1-50</strain>
    </source>
</reference>
<accession>A0A7C9J3U2</accession>
<dbReference type="InterPro" id="IPR036844">
    <property type="entry name" value="Hint_dom_sf"/>
</dbReference>
<evidence type="ECO:0000313" key="2">
    <source>
        <dbReference type="EMBL" id="MXQ08401.1"/>
    </source>
</evidence>
<dbReference type="Pfam" id="PF13403">
    <property type="entry name" value="Hint_2"/>
    <property type="match status" value="1"/>
</dbReference>
<comment type="caution">
    <text evidence="2">The sequence shown here is derived from an EMBL/GenBank/DDBJ whole genome shotgun (WGS) entry which is preliminary data.</text>
</comment>
<organism evidence="2 3">
    <name type="scientific">Kangsaoukella pontilimi</name>
    <dbReference type="NCBI Taxonomy" id="2691042"/>
    <lineage>
        <taxon>Bacteria</taxon>
        <taxon>Pseudomonadati</taxon>
        <taxon>Pseudomonadota</taxon>
        <taxon>Alphaproteobacteria</taxon>
        <taxon>Rhodobacterales</taxon>
        <taxon>Paracoccaceae</taxon>
        <taxon>Kangsaoukella</taxon>
    </lineage>
</organism>
<dbReference type="Proteomes" id="UP000480350">
    <property type="component" value="Unassembled WGS sequence"/>
</dbReference>
<dbReference type="RefSeq" id="WP_160764326.1">
    <property type="nucleotide sequence ID" value="NZ_WUPT01000002.1"/>
</dbReference>
<dbReference type="InterPro" id="IPR028992">
    <property type="entry name" value="Hedgehog/Intein_dom"/>
</dbReference>
<dbReference type="EMBL" id="WUPT01000002">
    <property type="protein sequence ID" value="MXQ08401.1"/>
    <property type="molecule type" value="Genomic_DNA"/>
</dbReference>
<evidence type="ECO:0000313" key="3">
    <source>
        <dbReference type="Proteomes" id="UP000480350"/>
    </source>
</evidence>
<keyword evidence="3" id="KW-1185">Reference proteome</keyword>
<dbReference type="AlphaFoldDB" id="A0A7C9J3U2"/>
<feature type="domain" description="Hedgehog/Intein (Hint)" evidence="1">
    <location>
        <begin position="22"/>
        <end position="166"/>
    </location>
</feature>
<proteinExistence type="predicted"/>
<dbReference type="SUPFAM" id="SSF51294">
    <property type="entry name" value="Hedgehog/intein (Hint) domain"/>
    <property type="match status" value="1"/>
</dbReference>
<reference evidence="2 3" key="2">
    <citation type="submission" date="2020-03" db="EMBL/GenBank/DDBJ databases">
        <title>Kangsaoukella pontilimi gen. nov., sp. nov., a new member of the family Rhodobacteraceae isolated from a tidal mudflat.</title>
        <authorList>
            <person name="Kim I.S."/>
        </authorList>
    </citation>
    <scope>NUCLEOTIDE SEQUENCE [LARGE SCALE GENOMIC DNA]</scope>
    <source>
        <strain evidence="2 3">GH1-50</strain>
    </source>
</reference>
<evidence type="ECO:0000259" key="1">
    <source>
        <dbReference type="Pfam" id="PF13403"/>
    </source>
</evidence>
<name>A0A7C9J3U2_9RHOB</name>
<sequence length="213" mass="23719">MTMVADFSKEDALAKTGVTGICAGANLRTPCGGRRVEFLRQGDLVVTRDNGLQPVRMIWTRTVTANEIAADPSLAPIVLRPRAVGPMMPQRTLSVGSAHRLLIPGWRLLDEEDSESCLVPARDIAGLNDSTFIDRAPDEVTYYNVVFDEHQVFAANGLPVESFLPTPDSLKETPKQVREDFKKVFPERAPKFADYPAPRYKLRERVSYNPDFA</sequence>